<comment type="pathway">
    <text evidence="3 12">Amino-acid biosynthesis; L-tryptophan biosynthesis; L-tryptophan from chorismate: step 5/5.</text>
</comment>
<evidence type="ECO:0000256" key="5">
    <source>
        <dbReference type="ARBA" id="ARBA00011270"/>
    </source>
</evidence>
<accession>A0A0E3SMC5</accession>
<dbReference type="GO" id="GO:0052684">
    <property type="term" value="F:L-serine hydro-lyase (adding indole, L-tryptophan-forming) activity"/>
    <property type="evidence" value="ECO:0007669"/>
    <property type="project" value="TreeGrafter"/>
</dbReference>
<dbReference type="InterPro" id="IPR036052">
    <property type="entry name" value="TrpB-like_PALP_sf"/>
</dbReference>
<dbReference type="GeneID" id="24788989"/>
<proteinExistence type="inferred from homology"/>
<keyword evidence="10 12" id="KW-0456">Lyase</keyword>
<dbReference type="OrthoDB" id="371827at2157"/>
<dbReference type="HAMAP" id="MF_00133">
    <property type="entry name" value="Trp_synth_beta"/>
    <property type="match status" value="1"/>
</dbReference>
<dbReference type="GO" id="GO:0030170">
    <property type="term" value="F:pyridoxal phosphate binding"/>
    <property type="evidence" value="ECO:0007669"/>
    <property type="project" value="InterPro"/>
</dbReference>
<comment type="function">
    <text evidence="2 12">The beta subunit is responsible for the synthesis of L-tryptophan from indole and L-serine.</text>
</comment>
<dbReference type="STRING" id="1434107.MSBR3_1455"/>
<dbReference type="NCBIfam" id="TIGR01415">
    <property type="entry name" value="trpB_rel"/>
    <property type="match status" value="1"/>
</dbReference>
<evidence type="ECO:0000256" key="12">
    <source>
        <dbReference type="HAMAP-Rule" id="MF_00133"/>
    </source>
</evidence>
<evidence type="ECO:0000313" key="15">
    <source>
        <dbReference type="Proteomes" id="UP000033066"/>
    </source>
</evidence>
<sequence length="432" mass="48390">MEQTKIILDENEMPKQWYNVLSDFSSPIEPPLDPRTWEPIGPEALEPIFPKSLIKQEMSSERFIDIPDEILEIYRLWRPSPLYRAHRLEKLLKTPAKIYYKNEGVSPAGSHKTNTSIAQAYYNMKEGTERITTETGAGQWGSALSLACNYFDLECKVYMVRSSYYQKPYRKSMMTIWGGNVVPSPSEDTEFGRQTLKEQPETPGSLGIAISEAVEDAIEHDSTKYSLGSVLNHVMLHQTVIGAECKKQLEKVDTYPDIVIGCCGGGSNLAGVSLEFIKDRLEGKRNPRVIAVEPSACPSLTEGEYRYDFGDTAEMTPLLKMYTLDHKYVPPAIHAGGLRYHGASPIISKLCAEGLIEAVSYDQYPVFDAAVQFARTEGIVPAPESSHAIRCAIDEALKCKQTGEEKTILFNLSGHGHFDMSSYDKYFNKELV</sequence>
<dbReference type="EMBL" id="CP009517">
    <property type="protein sequence ID" value="AKB82033.1"/>
    <property type="molecule type" value="Genomic_DNA"/>
</dbReference>
<evidence type="ECO:0000256" key="2">
    <source>
        <dbReference type="ARBA" id="ARBA00002786"/>
    </source>
</evidence>
<dbReference type="RefSeq" id="WP_048107435.1">
    <property type="nucleotide sequence ID" value="NZ_CP009517.1"/>
</dbReference>
<dbReference type="PROSITE" id="PS00168">
    <property type="entry name" value="TRP_SYNTHASE_BETA"/>
    <property type="match status" value="1"/>
</dbReference>
<evidence type="ECO:0000256" key="10">
    <source>
        <dbReference type="ARBA" id="ARBA00023239"/>
    </source>
</evidence>
<dbReference type="CDD" id="cd06446">
    <property type="entry name" value="Trp-synth_B"/>
    <property type="match status" value="1"/>
</dbReference>
<keyword evidence="6 12" id="KW-0028">Amino-acid biosynthesis</keyword>
<reference evidence="14" key="1">
    <citation type="submission" date="2014-07" db="EMBL/GenBank/DDBJ databases">
        <title>Methanogenic archaea and the global carbon cycle.</title>
        <authorList>
            <person name="Henriksen J.R."/>
            <person name="Luke J."/>
            <person name="Reinhart S."/>
            <person name="Benedict M.N."/>
            <person name="Youngblut N.D."/>
            <person name="Metcalf M.E."/>
            <person name="Whitaker R.J."/>
            <person name="Metcalf W.W."/>
        </authorList>
    </citation>
    <scope>NUCLEOTIDE SEQUENCE [LARGE SCALE GENOMIC DNA]</scope>
    <source>
        <strain evidence="14">3</strain>
    </source>
</reference>
<name>A0A0E3SMC5_METBA</name>
<evidence type="ECO:0000256" key="6">
    <source>
        <dbReference type="ARBA" id="ARBA00022605"/>
    </source>
</evidence>
<evidence type="ECO:0000313" key="14">
    <source>
        <dbReference type="EMBL" id="AKB82033.1"/>
    </source>
</evidence>
<evidence type="ECO:0000256" key="9">
    <source>
        <dbReference type="ARBA" id="ARBA00023141"/>
    </source>
</evidence>
<evidence type="ECO:0000256" key="8">
    <source>
        <dbReference type="ARBA" id="ARBA00022898"/>
    </source>
</evidence>
<evidence type="ECO:0000256" key="4">
    <source>
        <dbReference type="ARBA" id="ARBA00009982"/>
    </source>
</evidence>
<dbReference type="PIRSF" id="PIRSF500824">
    <property type="entry name" value="TrpB_prok"/>
    <property type="match status" value="1"/>
</dbReference>
<dbReference type="SUPFAM" id="SSF53686">
    <property type="entry name" value="Tryptophan synthase beta subunit-like PLP-dependent enzymes"/>
    <property type="match status" value="1"/>
</dbReference>
<evidence type="ECO:0000256" key="3">
    <source>
        <dbReference type="ARBA" id="ARBA00004733"/>
    </source>
</evidence>
<protein>
    <recommendedName>
        <fullName evidence="12">Tryptophan synthase beta chain</fullName>
        <ecNumber evidence="12">4.2.1.20</ecNumber>
    </recommendedName>
</protein>
<keyword evidence="9 12" id="KW-0057">Aromatic amino acid biosynthesis</keyword>
<dbReference type="UniPathway" id="UPA00035">
    <property type="reaction ID" value="UER00044"/>
</dbReference>
<keyword evidence="15" id="KW-1185">Reference proteome</keyword>
<dbReference type="HOGENOM" id="CLU_042858_1_0_2"/>
<dbReference type="KEGG" id="mbak:MSBR3_1455"/>
<dbReference type="InterPro" id="IPR006316">
    <property type="entry name" value="Trp_synth_b-like"/>
</dbReference>
<keyword evidence="8 12" id="KW-0663">Pyridoxal phosphate</keyword>
<dbReference type="PANTHER" id="PTHR48077">
    <property type="entry name" value="TRYPTOPHAN SYNTHASE-RELATED"/>
    <property type="match status" value="1"/>
</dbReference>
<dbReference type="PANTHER" id="PTHR48077:SF6">
    <property type="entry name" value="TRYPTOPHAN SYNTHASE"/>
    <property type="match status" value="1"/>
</dbReference>
<dbReference type="GO" id="GO:0005737">
    <property type="term" value="C:cytoplasm"/>
    <property type="evidence" value="ECO:0007669"/>
    <property type="project" value="TreeGrafter"/>
</dbReference>
<dbReference type="PATRIC" id="fig|1434107.4.peg.1887"/>
<dbReference type="GO" id="GO:0004834">
    <property type="term" value="F:tryptophan synthase activity"/>
    <property type="evidence" value="ECO:0007669"/>
    <property type="project" value="UniProtKB-UniRule"/>
</dbReference>
<organism evidence="14 15">
    <name type="scientific">Methanosarcina barkeri 3</name>
    <dbReference type="NCBI Taxonomy" id="1434107"/>
    <lineage>
        <taxon>Archaea</taxon>
        <taxon>Methanobacteriati</taxon>
        <taxon>Methanobacteriota</taxon>
        <taxon>Stenosarchaea group</taxon>
        <taxon>Methanomicrobia</taxon>
        <taxon>Methanosarcinales</taxon>
        <taxon>Methanosarcinaceae</taxon>
        <taxon>Methanosarcina</taxon>
    </lineage>
</organism>
<dbReference type="PIRSF" id="PIRSF001413">
    <property type="entry name" value="Trp_syn_beta"/>
    <property type="match status" value="1"/>
</dbReference>
<evidence type="ECO:0000259" key="13">
    <source>
        <dbReference type="Pfam" id="PF00291"/>
    </source>
</evidence>
<gene>
    <name evidence="12" type="primary">trpB</name>
    <name evidence="14" type="ORF">MSBR3_1455</name>
</gene>
<dbReference type="Pfam" id="PF00291">
    <property type="entry name" value="PALP"/>
    <property type="match status" value="1"/>
</dbReference>
<evidence type="ECO:0000256" key="11">
    <source>
        <dbReference type="ARBA" id="ARBA00049047"/>
    </source>
</evidence>
<dbReference type="Proteomes" id="UP000033066">
    <property type="component" value="Chromosome"/>
</dbReference>
<keyword evidence="7 12" id="KW-0822">Tryptophan biosynthesis</keyword>
<dbReference type="InterPro" id="IPR001926">
    <property type="entry name" value="TrpB-like_PALP"/>
</dbReference>
<comment type="subunit">
    <text evidence="5 12">Tetramer of two alpha and two beta chains.</text>
</comment>
<dbReference type="InterPro" id="IPR006653">
    <property type="entry name" value="Trp_synth_b_CS"/>
</dbReference>
<dbReference type="EC" id="4.2.1.20" evidence="12"/>
<dbReference type="AlphaFoldDB" id="A0A0E3SMC5"/>
<dbReference type="InterPro" id="IPR006654">
    <property type="entry name" value="Trp_synth_beta"/>
</dbReference>
<evidence type="ECO:0000256" key="1">
    <source>
        <dbReference type="ARBA" id="ARBA00001933"/>
    </source>
</evidence>
<feature type="modified residue" description="N6-(pyridoxal phosphate)lysine" evidence="12">
    <location>
        <position position="112"/>
    </location>
</feature>
<comment type="cofactor">
    <cofactor evidence="1 12">
        <name>pyridoxal 5'-phosphate</name>
        <dbReference type="ChEBI" id="CHEBI:597326"/>
    </cofactor>
</comment>
<dbReference type="Gene3D" id="3.40.50.1100">
    <property type="match status" value="2"/>
</dbReference>
<dbReference type="NCBIfam" id="NF009057">
    <property type="entry name" value="PRK12391.1"/>
    <property type="match status" value="1"/>
</dbReference>
<dbReference type="InterPro" id="IPR023026">
    <property type="entry name" value="Trp_synth_beta/beta-like"/>
</dbReference>
<comment type="similarity">
    <text evidence="4 12">Belongs to the TrpB family.</text>
</comment>
<feature type="domain" description="Tryptophan synthase beta chain-like PALP" evidence="13">
    <location>
        <begin position="76"/>
        <end position="414"/>
    </location>
</feature>
<evidence type="ECO:0000256" key="7">
    <source>
        <dbReference type="ARBA" id="ARBA00022822"/>
    </source>
</evidence>
<comment type="catalytic activity">
    <reaction evidence="11 12">
        <text>(1S,2R)-1-C-(indol-3-yl)glycerol 3-phosphate + L-serine = D-glyceraldehyde 3-phosphate + L-tryptophan + H2O</text>
        <dbReference type="Rhea" id="RHEA:10532"/>
        <dbReference type="ChEBI" id="CHEBI:15377"/>
        <dbReference type="ChEBI" id="CHEBI:33384"/>
        <dbReference type="ChEBI" id="CHEBI:57912"/>
        <dbReference type="ChEBI" id="CHEBI:58866"/>
        <dbReference type="ChEBI" id="CHEBI:59776"/>
        <dbReference type="EC" id="4.2.1.20"/>
    </reaction>
</comment>